<dbReference type="STRING" id="1758689.SGUI_1860"/>
<reference evidence="7 8" key="1">
    <citation type="submission" date="2016-03" db="EMBL/GenBank/DDBJ databases">
        <title>Shallow-sea hydrothermal system.</title>
        <authorList>
            <person name="Tang K."/>
        </authorList>
    </citation>
    <scope>NUCLEOTIDE SEQUENCE [LARGE SCALE GENOMIC DNA]</scope>
    <source>
        <strain evidence="7 8">JLT9</strain>
    </source>
</reference>
<evidence type="ECO:0000256" key="1">
    <source>
        <dbReference type="ARBA" id="ARBA00004202"/>
    </source>
</evidence>
<dbReference type="Gene3D" id="3.40.50.300">
    <property type="entry name" value="P-loop containing nucleotide triphosphate hydrolases"/>
    <property type="match status" value="1"/>
</dbReference>
<evidence type="ECO:0000256" key="2">
    <source>
        <dbReference type="ARBA" id="ARBA00022448"/>
    </source>
</evidence>
<dbReference type="GO" id="GO:0016887">
    <property type="term" value="F:ATP hydrolysis activity"/>
    <property type="evidence" value="ECO:0007669"/>
    <property type="project" value="InterPro"/>
</dbReference>
<keyword evidence="2" id="KW-0813">Transport</keyword>
<name>A0A1B1NCV6_9MICO</name>
<sequence>MIECRALVMAYGDHVVLDGVDLTVTRGQVVALLGPNGAGKTTTVEILEGFRHPSRGQVRVLGADPASAPESWRSRVGVVLQSWRDHGTWKVRDLVDVIGAYYAPYGTARTPRPWPSEDLLARVGLADHAGRRIDKLSGGQRRRLDVAIGLVGRPELLFLDEPSTGLDPAGRRDVHDLVADLADLDTTVLVTTHDLAEAEKIADRLLILAGGRIVADGTPDDLRLELSRSSEVRLRDRATGEVSVHAEPDPTAYLTQVLSCRPGEVEVLEVRAASLEDVYLDIVRRSETPDPDPSPSPTMEALP</sequence>
<keyword evidence="4 7" id="KW-0067">ATP-binding</keyword>
<evidence type="ECO:0000259" key="6">
    <source>
        <dbReference type="PROSITE" id="PS50893"/>
    </source>
</evidence>
<dbReference type="Pfam" id="PF00005">
    <property type="entry name" value="ABC_tran"/>
    <property type="match status" value="1"/>
</dbReference>
<dbReference type="PANTHER" id="PTHR42711">
    <property type="entry name" value="ABC TRANSPORTER ATP-BINDING PROTEIN"/>
    <property type="match status" value="1"/>
</dbReference>
<dbReference type="KEGG" id="serj:SGUI_1860"/>
<evidence type="ECO:0000256" key="4">
    <source>
        <dbReference type="ARBA" id="ARBA00022840"/>
    </source>
</evidence>
<dbReference type="PANTHER" id="PTHR42711:SF17">
    <property type="entry name" value="ABC TRANSPORTER ATP-BINDING PROTEIN"/>
    <property type="match status" value="1"/>
</dbReference>
<dbReference type="InterPro" id="IPR027417">
    <property type="entry name" value="P-loop_NTPase"/>
</dbReference>
<dbReference type="PROSITE" id="PS00211">
    <property type="entry name" value="ABC_TRANSPORTER_1"/>
    <property type="match status" value="1"/>
</dbReference>
<gene>
    <name evidence="7" type="ORF">SGUI_1860</name>
</gene>
<evidence type="ECO:0000313" key="8">
    <source>
        <dbReference type="Proteomes" id="UP000092482"/>
    </source>
</evidence>
<comment type="subcellular location">
    <subcellularLocation>
        <location evidence="1">Cell membrane</location>
        <topology evidence="1">Peripheral membrane protein</topology>
    </subcellularLocation>
</comment>
<organism evidence="7 8">
    <name type="scientific">Serinicoccus hydrothermalis</name>
    <dbReference type="NCBI Taxonomy" id="1758689"/>
    <lineage>
        <taxon>Bacteria</taxon>
        <taxon>Bacillati</taxon>
        <taxon>Actinomycetota</taxon>
        <taxon>Actinomycetes</taxon>
        <taxon>Micrococcales</taxon>
        <taxon>Ornithinimicrobiaceae</taxon>
        <taxon>Serinicoccus</taxon>
    </lineage>
</organism>
<dbReference type="SMART" id="SM00382">
    <property type="entry name" value="AAA"/>
    <property type="match status" value="1"/>
</dbReference>
<dbReference type="SUPFAM" id="SSF52540">
    <property type="entry name" value="P-loop containing nucleoside triphosphate hydrolases"/>
    <property type="match status" value="1"/>
</dbReference>
<dbReference type="AlphaFoldDB" id="A0A1B1NCV6"/>
<dbReference type="Proteomes" id="UP000092482">
    <property type="component" value="Chromosome"/>
</dbReference>
<dbReference type="EMBL" id="CP014989">
    <property type="protein sequence ID" value="ANS79256.1"/>
    <property type="molecule type" value="Genomic_DNA"/>
</dbReference>
<dbReference type="GO" id="GO:0046677">
    <property type="term" value="P:response to antibiotic"/>
    <property type="evidence" value="ECO:0007669"/>
    <property type="project" value="UniProtKB-KW"/>
</dbReference>
<dbReference type="GO" id="GO:0005524">
    <property type="term" value="F:ATP binding"/>
    <property type="evidence" value="ECO:0007669"/>
    <property type="project" value="UniProtKB-KW"/>
</dbReference>
<dbReference type="GO" id="GO:0005886">
    <property type="term" value="C:plasma membrane"/>
    <property type="evidence" value="ECO:0007669"/>
    <property type="project" value="UniProtKB-SubCell"/>
</dbReference>
<dbReference type="InterPro" id="IPR003439">
    <property type="entry name" value="ABC_transporter-like_ATP-bd"/>
</dbReference>
<keyword evidence="5" id="KW-0046">Antibiotic resistance</keyword>
<dbReference type="CDD" id="cd03230">
    <property type="entry name" value="ABC_DR_subfamily_A"/>
    <property type="match status" value="1"/>
</dbReference>
<dbReference type="InterPro" id="IPR017871">
    <property type="entry name" value="ABC_transporter-like_CS"/>
</dbReference>
<dbReference type="PROSITE" id="PS50893">
    <property type="entry name" value="ABC_TRANSPORTER_2"/>
    <property type="match status" value="1"/>
</dbReference>
<proteinExistence type="predicted"/>
<keyword evidence="3" id="KW-0547">Nucleotide-binding</keyword>
<protein>
    <submittedName>
        <fullName evidence="7">Putative ABC transporter ATP-binding protein</fullName>
    </submittedName>
</protein>
<dbReference type="InterPro" id="IPR050763">
    <property type="entry name" value="ABC_transporter_ATP-binding"/>
</dbReference>
<evidence type="ECO:0000256" key="5">
    <source>
        <dbReference type="ARBA" id="ARBA00023251"/>
    </source>
</evidence>
<accession>A0A1B1NCV6</accession>
<evidence type="ECO:0000313" key="7">
    <source>
        <dbReference type="EMBL" id="ANS79256.1"/>
    </source>
</evidence>
<dbReference type="PATRIC" id="fig|1758689.4.peg.1925"/>
<evidence type="ECO:0000256" key="3">
    <source>
        <dbReference type="ARBA" id="ARBA00022741"/>
    </source>
</evidence>
<keyword evidence="8" id="KW-1185">Reference proteome</keyword>
<dbReference type="InterPro" id="IPR003593">
    <property type="entry name" value="AAA+_ATPase"/>
</dbReference>
<feature type="domain" description="ABC transporter" evidence="6">
    <location>
        <begin position="2"/>
        <end position="235"/>
    </location>
</feature>